<keyword evidence="4" id="KW-1185">Reference proteome</keyword>
<evidence type="ECO:0000313" key="3">
    <source>
        <dbReference type="EMBL" id="WDE97295.1"/>
    </source>
</evidence>
<organism evidence="3 4">
    <name type="scientific">Lentisphaera profundi</name>
    <dbReference type="NCBI Taxonomy" id="1658616"/>
    <lineage>
        <taxon>Bacteria</taxon>
        <taxon>Pseudomonadati</taxon>
        <taxon>Lentisphaerota</taxon>
        <taxon>Lentisphaeria</taxon>
        <taxon>Lentisphaerales</taxon>
        <taxon>Lentisphaeraceae</taxon>
        <taxon>Lentisphaera</taxon>
    </lineage>
</organism>
<evidence type="ECO:0000313" key="4">
    <source>
        <dbReference type="Proteomes" id="UP001214250"/>
    </source>
</evidence>
<keyword evidence="1" id="KW-0732">Signal</keyword>
<dbReference type="InterPro" id="IPR017850">
    <property type="entry name" value="Alkaline_phosphatase_core_sf"/>
</dbReference>
<sequence length="513" mass="57918">MKHLILLLCAVLATSTHGQETQALTEPAVAKTALKKRPNILFAIADDMSHASAYGHKWVSTPHFDKLASEGILFKNAFTTNPKCGPSRAATLGGRHFWQMKAGSCHWNVWPNELKIYTDLLAEAGYHVGLTGKGWGPGDYKKRGGRVHNPAGKAYNTQKKKFQVGISDNNYSGNFKEFLKKRKPGQPFCFWYGAKEPHRGYLAGSGIRSGLDPKTVKVPSYYPDHADVRSDLLDYALEVNWFDKHLGEIVEHLREIGELDNTLIIATSDNGAPFPRIKGQIYDEDFRLPMAARWGAVHKGGAVVEDFVNNIDIGPTFLEAAGVEIPEEMSGRSFVDIFKANISGFIDPKRDFVCVGRENHDLGREGDLGYPVRAIRTRDYLYVHNFAPDRWPAGNPETGFTNCDSSPTKSLILKLHKEGKSQYFEANFGKRPQEQLFKLSVDPECMNNLAQNPEYSKIKKELWEQLKTTLIETKDPRILGKGKVFDDYEYIGSDKAKHSWKAYIEGWWKRQRY</sequence>
<feature type="chain" id="PRO_5046290014" evidence="1">
    <location>
        <begin position="19"/>
        <end position="513"/>
    </location>
</feature>
<dbReference type="RefSeq" id="WP_274151602.1">
    <property type="nucleotide sequence ID" value="NZ_CP117811.1"/>
</dbReference>
<evidence type="ECO:0000259" key="2">
    <source>
        <dbReference type="Pfam" id="PF00884"/>
    </source>
</evidence>
<dbReference type="Proteomes" id="UP001214250">
    <property type="component" value="Chromosome 1"/>
</dbReference>
<dbReference type="InterPro" id="IPR000917">
    <property type="entry name" value="Sulfatase_N"/>
</dbReference>
<dbReference type="SUPFAM" id="SSF53649">
    <property type="entry name" value="Alkaline phosphatase-like"/>
    <property type="match status" value="1"/>
</dbReference>
<proteinExistence type="predicted"/>
<dbReference type="Pfam" id="PF00884">
    <property type="entry name" value="Sulfatase"/>
    <property type="match status" value="1"/>
</dbReference>
<reference evidence="3 4" key="1">
    <citation type="submission" date="2023-02" db="EMBL/GenBank/DDBJ databases">
        <title>Genome sequence of Lentisphaera profundi SAORIC-696.</title>
        <authorList>
            <person name="Kim e."/>
            <person name="Cho J.-C."/>
            <person name="Choi A."/>
            <person name="Kang I."/>
        </authorList>
    </citation>
    <scope>NUCLEOTIDE SEQUENCE [LARGE SCALE GENOMIC DNA]</scope>
    <source>
        <strain evidence="3 4">SAORIC-696</strain>
    </source>
</reference>
<feature type="domain" description="Sulfatase N-terminal" evidence="2">
    <location>
        <begin position="38"/>
        <end position="323"/>
    </location>
</feature>
<dbReference type="CDD" id="cd16027">
    <property type="entry name" value="SGSH"/>
    <property type="match status" value="1"/>
</dbReference>
<gene>
    <name evidence="3" type="ORF">PQO03_04930</name>
</gene>
<name>A0ABY7VSW0_9BACT</name>
<dbReference type="PANTHER" id="PTHR43751">
    <property type="entry name" value="SULFATASE"/>
    <property type="match status" value="1"/>
</dbReference>
<accession>A0ABY7VSW0</accession>
<evidence type="ECO:0000256" key="1">
    <source>
        <dbReference type="SAM" id="SignalP"/>
    </source>
</evidence>
<dbReference type="EMBL" id="CP117811">
    <property type="protein sequence ID" value="WDE97295.1"/>
    <property type="molecule type" value="Genomic_DNA"/>
</dbReference>
<protein>
    <submittedName>
        <fullName evidence="3">Sulfatase</fullName>
    </submittedName>
</protein>
<dbReference type="PANTHER" id="PTHR43751:SF1">
    <property type="entry name" value="SULFATASE ATSG-RELATED"/>
    <property type="match status" value="1"/>
</dbReference>
<feature type="signal peptide" evidence="1">
    <location>
        <begin position="1"/>
        <end position="18"/>
    </location>
</feature>
<dbReference type="InterPro" id="IPR052701">
    <property type="entry name" value="GAG_Ulvan_Degrading_Sulfatases"/>
</dbReference>
<dbReference type="Gene3D" id="3.40.720.10">
    <property type="entry name" value="Alkaline Phosphatase, subunit A"/>
    <property type="match status" value="1"/>
</dbReference>